<dbReference type="InterPro" id="IPR052947">
    <property type="entry name" value="T6SS_Hcp1_domain"/>
</dbReference>
<sequence length="403" mass="45061">MSNIVYLKLIGEQQGDISDGGGTIASVGNRWQQNHVNEIFVFSLGAGVTNTGKGTNLQGLTFSKQIDKSSPLLMNAINNNENLFFEFWFYRINRYGQWEKYYYIQLRGASISSIQLRIIEDEIHTETISVNYDYILSKHLISNTEFSYLALPAEYNKLFVPAPKPQTQTLNSAGVGRLLAAGGIYNGNIEGFRDTAEKLGGDAVKGYDQILNEKTVSTAIIAASIAAGYGLGRMGLSSTIRSLEKLRRIETKGVSLGRSATADNLYRRTSNTEVFSDLKVPMQMRFVEQAAREGGVGLGGVKVKIIRDSDLKGKNIYGYTHPNGDIDLYPDASTDIEQLIKTLGHERTHTMQIYLFKHPNTYADDAIKMNRELILNEKAAHSIEDSFWQFYLNNKTGKLEEYK</sequence>
<keyword evidence="4" id="KW-0472">Membrane</keyword>
<protein>
    <submittedName>
        <fullName evidence="4">Putative transmembrane protein</fullName>
    </submittedName>
    <submittedName>
        <fullName evidence="1">Type VI secretion system tube protein Hcp</fullName>
    </submittedName>
</protein>
<dbReference type="Proteomes" id="UP000322837">
    <property type="component" value="Unassembled WGS sequence"/>
</dbReference>
<keyword evidence="4" id="KW-0812">Transmembrane</keyword>
<dbReference type="EMBL" id="AAMGFJ010000026">
    <property type="protein sequence ID" value="EDH0571911.1"/>
    <property type="molecule type" value="Genomic_DNA"/>
</dbReference>
<dbReference type="EMBL" id="UGXG01000002">
    <property type="protein sequence ID" value="SUG49902.1"/>
    <property type="molecule type" value="Genomic_DNA"/>
</dbReference>
<name>A0A379TH01_SALER</name>
<accession>A0A379TH01</accession>
<evidence type="ECO:0000313" key="4">
    <source>
        <dbReference type="EMBL" id="SUG49902.1"/>
    </source>
</evidence>
<organism evidence="4 6">
    <name type="scientific">Salmonella enterica subsp. arizonae</name>
    <dbReference type="NCBI Taxonomy" id="59203"/>
    <lineage>
        <taxon>Bacteria</taxon>
        <taxon>Pseudomonadati</taxon>
        <taxon>Pseudomonadota</taxon>
        <taxon>Gammaproteobacteria</taxon>
        <taxon>Enterobacterales</taxon>
        <taxon>Enterobacteriaceae</taxon>
        <taxon>Salmonella</taxon>
    </lineage>
</organism>
<dbReference type="Proteomes" id="UP000254124">
    <property type="component" value="Unassembled WGS sequence"/>
</dbReference>
<evidence type="ECO:0000313" key="1">
    <source>
        <dbReference type="EMBL" id="EDH0571911.1"/>
    </source>
</evidence>
<dbReference type="InterPro" id="IPR008514">
    <property type="entry name" value="T6SS_Hcp"/>
</dbReference>
<dbReference type="InterPro" id="IPR036624">
    <property type="entry name" value="Hcp1-lik_sf"/>
</dbReference>
<reference evidence="1" key="2">
    <citation type="submission" date="2018-07" db="EMBL/GenBank/DDBJ databases">
        <authorList>
            <consortium name="GenomeTrakr network: Whole genome sequencing for foodborne pathogen traceback"/>
        </authorList>
    </citation>
    <scope>NUCLEOTIDE SEQUENCE</scope>
    <source>
        <strain evidence="1">FDA00001204</strain>
    </source>
</reference>
<dbReference type="Gene3D" id="2.30.110.20">
    <property type="entry name" value="Hcp1-like"/>
    <property type="match status" value="1"/>
</dbReference>
<dbReference type="SUPFAM" id="SSF141452">
    <property type="entry name" value="Hcp1-like"/>
    <property type="match status" value="1"/>
</dbReference>
<dbReference type="RefSeq" id="WP_080161071.1">
    <property type="nucleotide sequence ID" value="NZ_CBCSDD010000006.1"/>
</dbReference>
<gene>
    <name evidence="4" type="primary">hcpA</name>
    <name evidence="1" type="synonym">hcp</name>
    <name evidence="3" type="synonym">hcpA_2</name>
    <name evidence="1" type="ORF">AHX45_17665</name>
    <name evidence="2" type="ORF">F4V61_14995</name>
    <name evidence="3" type="ORF">NCTC7295_04912</name>
    <name evidence="4" type="ORF">NCTC8297_05257</name>
</gene>
<evidence type="ECO:0000313" key="3">
    <source>
        <dbReference type="EMBL" id="SUG17169.1"/>
    </source>
</evidence>
<evidence type="ECO:0000313" key="7">
    <source>
        <dbReference type="Proteomes" id="UP000322837"/>
    </source>
</evidence>
<dbReference type="EMBL" id="VXJW01000007">
    <property type="protein sequence ID" value="KAA8663040.1"/>
    <property type="molecule type" value="Genomic_DNA"/>
</dbReference>
<dbReference type="PANTHER" id="PTHR34319">
    <property type="entry name" value="MAJOR EXPORTED PROTEIN"/>
    <property type="match status" value="1"/>
</dbReference>
<reference evidence="2 7" key="3">
    <citation type="submission" date="2019-09" db="EMBL/GenBank/DDBJ databases">
        <title>Draft genome sequence of various Type strains from the CCUG.</title>
        <authorList>
            <person name="Pineiro-Iglesias B."/>
            <person name="Tunovic T."/>
            <person name="Unosson C."/>
            <person name="Inganas E."/>
            <person name="Ohlen M."/>
            <person name="Cardew S."/>
            <person name="Jensie-Markopoulos S."/>
            <person name="Salva-Serra F."/>
            <person name="Jaen-Luchoro D."/>
            <person name="Karlsson R."/>
            <person name="Svensson-Stadler L."/>
            <person name="Chun J."/>
            <person name="Moore E."/>
        </authorList>
    </citation>
    <scope>NUCLEOTIDE SEQUENCE [LARGE SCALE GENOMIC DNA]</scope>
    <source>
        <strain evidence="2 7">CCUG 6322T</strain>
    </source>
</reference>
<proteinExistence type="predicted"/>
<dbReference type="EMBL" id="UGWZ01000001">
    <property type="protein sequence ID" value="SUG17169.1"/>
    <property type="molecule type" value="Genomic_DNA"/>
</dbReference>
<evidence type="ECO:0000313" key="5">
    <source>
        <dbReference type="Proteomes" id="UP000254124"/>
    </source>
</evidence>
<dbReference type="AlphaFoldDB" id="A0A379TH01"/>
<dbReference type="NCBIfam" id="TIGR03344">
    <property type="entry name" value="VI_effect_Hcp1"/>
    <property type="match status" value="1"/>
</dbReference>
<evidence type="ECO:0000313" key="6">
    <source>
        <dbReference type="Proteomes" id="UP000254741"/>
    </source>
</evidence>
<dbReference type="Proteomes" id="UP000254741">
    <property type="component" value="Unassembled WGS sequence"/>
</dbReference>
<dbReference type="PANTHER" id="PTHR34319:SF7">
    <property type="entry name" value="HNH ENDONUCLEASE DOMAIN-CONTAINING PROTEIN"/>
    <property type="match status" value="1"/>
</dbReference>
<reference evidence="5 6" key="1">
    <citation type="submission" date="2018-06" db="EMBL/GenBank/DDBJ databases">
        <authorList>
            <consortium name="Pathogen Informatics"/>
            <person name="Doyle S."/>
        </authorList>
    </citation>
    <scope>NUCLEOTIDE SEQUENCE [LARGE SCALE GENOMIC DNA]</scope>
    <source>
        <strain evidence="3 5">NCTC7295</strain>
        <strain evidence="4 6">NCTC8297</strain>
    </source>
</reference>
<dbReference type="Pfam" id="PF05638">
    <property type="entry name" value="T6SS_HCP"/>
    <property type="match status" value="1"/>
</dbReference>
<evidence type="ECO:0000313" key="2">
    <source>
        <dbReference type="EMBL" id="KAA8663040.1"/>
    </source>
</evidence>